<dbReference type="EMBL" id="NBAG03000076">
    <property type="protein sequence ID" value="PNI91539.1"/>
    <property type="molecule type" value="Genomic_DNA"/>
</dbReference>
<gene>
    <name evidence="1" type="ORF">CK820_G0043462</name>
</gene>
<evidence type="ECO:0000313" key="1">
    <source>
        <dbReference type="EMBL" id="PNI91539.1"/>
    </source>
</evidence>
<reference evidence="1 2" key="1">
    <citation type="submission" date="2017-12" db="EMBL/GenBank/DDBJ databases">
        <title>High-resolution comparative analysis of great ape genomes.</title>
        <authorList>
            <person name="Pollen A."/>
            <person name="Hastie A."/>
            <person name="Hormozdiari F."/>
            <person name="Dougherty M."/>
            <person name="Liu R."/>
            <person name="Chaisson M."/>
            <person name="Hoppe E."/>
            <person name="Hill C."/>
            <person name="Pang A."/>
            <person name="Hillier L."/>
            <person name="Baker C."/>
            <person name="Armstrong J."/>
            <person name="Shendure J."/>
            <person name="Paten B."/>
            <person name="Wilson R."/>
            <person name="Chao H."/>
            <person name="Schneider V."/>
            <person name="Ventura M."/>
            <person name="Kronenberg Z."/>
            <person name="Murali S."/>
            <person name="Gordon D."/>
            <person name="Cantsilieris S."/>
            <person name="Munson K."/>
            <person name="Nelson B."/>
            <person name="Raja A."/>
            <person name="Underwood J."/>
            <person name="Diekhans M."/>
            <person name="Fiddes I."/>
            <person name="Haussler D."/>
            <person name="Eichler E."/>
        </authorList>
    </citation>
    <scope>NUCLEOTIDE SEQUENCE [LARGE SCALE GENOMIC DNA]</scope>
    <source>
        <strain evidence="1">Yerkes chimp pedigree #C0471</strain>
    </source>
</reference>
<name>A0A2J8Q5J0_PANTR</name>
<accession>A0A2J8Q5J0</accession>
<protein>
    <submittedName>
        <fullName evidence="1">TMC5 isoform 10</fullName>
    </submittedName>
</protein>
<evidence type="ECO:0000313" key="2">
    <source>
        <dbReference type="Proteomes" id="UP000236370"/>
    </source>
</evidence>
<comment type="caution">
    <text evidence="1">The sequence shown here is derived from an EMBL/GenBank/DDBJ whole genome shotgun (WGS) entry which is preliminary data.</text>
</comment>
<organism evidence="1 2">
    <name type="scientific">Pan troglodytes</name>
    <name type="common">Chimpanzee</name>
    <dbReference type="NCBI Taxonomy" id="9598"/>
    <lineage>
        <taxon>Eukaryota</taxon>
        <taxon>Metazoa</taxon>
        <taxon>Chordata</taxon>
        <taxon>Craniata</taxon>
        <taxon>Vertebrata</taxon>
        <taxon>Euteleostomi</taxon>
        <taxon>Mammalia</taxon>
        <taxon>Eutheria</taxon>
        <taxon>Euarchontoglires</taxon>
        <taxon>Primates</taxon>
        <taxon>Haplorrhini</taxon>
        <taxon>Catarrhini</taxon>
        <taxon>Hominidae</taxon>
        <taxon>Pan</taxon>
    </lineage>
</organism>
<proteinExistence type="predicted"/>
<dbReference type="AlphaFoldDB" id="A0A2J8Q5J0"/>
<sequence>PFVVSCINLAVPCIYSTFRLVERYEMPRHEVYVLLIRRGLM</sequence>
<feature type="non-terminal residue" evidence="1">
    <location>
        <position position="1"/>
    </location>
</feature>
<dbReference type="Proteomes" id="UP000236370">
    <property type="component" value="Unassembled WGS sequence"/>
</dbReference>